<protein>
    <submittedName>
        <fullName evidence="3">MaoC family dehydratase</fullName>
    </submittedName>
</protein>
<dbReference type="PANTHER" id="PTHR43664:SF1">
    <property type="entry name" value="BETA-METHYLMALYL-COA DEHYDRATASE"/>
    <property type="match status" value="1"/>
</dbReference>
<dbReference type="InterPro" id="IPR029069">
    <property type="entry name" value="HotDog_dom_sf"/>
</dbReference>
<accession>A0AA41XH04</accession>
<dbReference type="InterPro" id="IPR002539">
    <property type="entry name" value="MaoC-like_dom"/>
</dbReference>
<keyword evidence="4" id="KW-1185">Reference proteome</keyword>
<dbReference type="SUPFAM" id="SSF54637">
    <property type="entry name" value="Thioesterase/thiol ester dehydrase-isomerase"/>
    <property type="match status" value="1"/>
</dbReference>
<evidence type="ECO:0000313" key="4">
    <source>
        <dbReference type="Proteomes" id="UP001165587"/>
    </source>
</evidence>
<evidence type="ECO:0000259" key="2">
    <source>
        <dbReference type="Pfam" id="PF01575"/>
    </source>
</evidence>
<feature type="domain" description="MaoC-like" evidence="2">
    <location>
        <begin position="18"/>
        <end position="128"/>
    </location>
</feature>
<reference evidence="3" key="1">
    <citation type="submission" date="2022-08" db="EMBL/GenBank/DDBJ databases">
        <authorList>
            <person name="Deng Y."/>
            <person name="Han X.-F."/>
            <person name="Zhang Y.-Q."/>
        </authorList>
    </citation>
    <scope>NUCLEOTIDE SEQUENCE</scope>
    <source>
        <strain evidence="3">CPCC 203407</strain>
    </source>
</reference>
<gene>
    <name evidence="3" type="ORF">N1028_06665</name>
</gene>
<dbReference type="EMBL" id="JANLCK010000003">
    <property type="protein sequence ID" value="MCS5725575.1"/>
    <property type="molecule type" value="Genomic_DNA"/>
</dbReference>
<dbReference type="Gene3D" id="3.10.129.10">
    <property type="entry name" value="Hotdog Thioesterase"/>
    <property type="match status" value="1"/>
</dbReference>
<dbReference type="CDD" id="cd03441">
    <property type="entry name" value="R_hydratase_like"/>
    <property type="match status" value="1"/>
</dbReference>
<dbReference type="PANTHER" id="PTHR43664">
    <property type="entry name" value="MONOAMINE OXIDASE-RELATED"/>
    <property type="match status" value="1"/>
</dbReference>
<dbReference type="Pfam" id="PF01575">
    <property type="entry name" value="MaoC_dehydratas"/>
    <property type="match status" value="1"/>
</dbReference>
<dbReference type="InterPro" id="IPR052342">
    <property type="entry name" value="MCH/BMMD"/>
</dbReference>
<evidence type="ECO:0000256" key="1">
    <source>
        <dbReference type="ARBA" id="ARBA00005254"/>
    </source>
</evidence>
<name>A0AA41XH04_9MICO</name>
<evidence type="ECO:0000313" key="3">
    <source>
        <dbReference type="EMBL" id="MCS5725575.1"/>
    </source>
</evidence>
<comment type="caution">
    <text evidence="3">The sequence shown here is derived from an EMBL/GenBank/DDBJ whole genome shotgun (WGS) entry which is preliminary data.</text>
</comment>
<dbReference type="RefSeq" id="WP_259526093.1">
    <property type="nucleotide sequence ID" value="NZ_JANLCK010000003.1"/>
</dbReference>
<dbReference type="Proteomes" id="UP001165587">
    <property type="component" value="Unassembled WGS sequence"/>
</dbReference>
<comment type="similarity">
    <text evidence="1">Belongs to the enoyl-CoA hydratase/isomerase family.</text>
</comment>
<proteinExistence type="inferred from homology"/>
<sequence length="151" mass="16766">MTAVTGRQVADRFFDEYRIGERAEFPERVVSGDDIREFADLTGDHHPAHTDDEFATPLFGGRIAHGMLTFGIVVGMTVELNGHAVAYGYDRIRFPRTVLAGDRITATSEVIELRDHKRPELGLVTKRYTGTKADGSVVVVCDHILAVQKRP</sequence>
<organism evidence="3 4">
    <name type="scientific">Herbiconiux oxytropis</name>
    <dbReference type="NCBI Taxonomy" id="2970915"/>
    <lineage>
        <taxon>Bacteria</taxon>
        <taxon>Bacillati</taxon>
        <taxon>Actinomycetota</taxon>
        <taxon>Actinomycetes</taxon>
        <taxon>Micrococcales</taxon>
        <taxon>Microbacteriaceae</taxon>
        <taxon>Herbiconiux</taxon>
    </lineage>
</organism>
<dbReference type="AlphaFoldDB" id="A0AA41XH04"/>